<evidence type="ECO:0000256" key="8">
    <source>
        <dbReference type="ARBA" id="ARBA00022840"/>
    </source>
</evidence>
<dbReference type="InterPro" id="IPR003661">
    <property type="entry name" value="HisK_dim/P_dom"/>
</dbReference>
<dbReference type="SMART" id="SM00091">
    <property type="entry name" value="PAS"/>
    <property type="match status" value="2"/>
</dbReference>
<dbReference type="InterPro" id="IPR000700">
    <property type="entry name" value="PAS-assoc_C"/>
</dbReference>
<dbReference type="Gene3D" id="1.10.287.130">
    <property type="match status" value="1"/>
</dbReference>
<evidence type="ECO:0000256" key="5">
    <source>
        <dbReference type="ARBA" id="ARBA00022679"/>
    </source>
</evidence>
<feature type="transmembrane region" description="Helical" evidence="11">
    <location>
        <begin position="299"/>
        <end position="322"/>
    </location>
</feature>
<evidence type="ECO:0000259" key="14">
    <source>
        <dbReference type="PROSITE" id="PS50112"/>
    </source>
</evidence>
<dbReference type="Pfam" id="PF13426">
    <property type="entry name" value="PAS_9"/>
    <property type="match status" value="1"/>
</dbReference>
<gene>
    <name evidence="17" type="ORF">JETT_3649</name>
</gene>
<dbReference type="CDD" id="cd00082">
    <property type="entry name" value="HisKA"/>
    <property type="match status" value="1"/>
</dbReference>
<sequence length="1009" mass="113623">MKKCTRSLSVKVLFGISVILLPIFITFLLIYKQNKAHLKKHILDDIIILAEFYESYMNQFLEAAKLHIQNIASDGFVKNQLLMKIRGKRLSVDTLSKHLVKNKLPLYKDIKVIHILSSDGHVVASTNNSEIGRDVSCEAFFIKGKDAVSFEEHVSGYHELPDLIISSPIFGKDTDKCIGVIVGFIQISGLNKILSGESVAKAEATIQERKSWKTMEVYLVNRDKRVIAEFLLMKDTILKRMVDTLPVNVCLTENKEISGVYKDYRGREVMGASIYFPSMKWILLVEINKDEVFVPVKNVLIGVLITAVIVTILVICLFIGFIKKVVKPLRIISNAARYIACGTPDVAIPVQTGDEIGLLCESFNTMAHSIKVRTSALAKSESSLAKAQWIARLGNWEWDITKNEACWSDEAYRIFGLIPQECNITFEKFLQYIHSDDREFARKSIDEALNKKGSCNFGFRIISHDTAERFVHVMGEVEFDETGKTARMIGTIQDITERKYMEGQLQKLSCAIEQSSNIIIITDTTGNIQYVNPKFTELTGYSTEEVIGKNPCILKSGKTSREEYKRLWNTISSGGKWRGEFLNKKKNGDLYWEIANISPVKNKEGIITHFIEIAEDITNIKKAEESESKLKEQLYHVQKLESIGTLAGGIAHDFNNILAIIMGYGNLLQNELEKDNSLMIYIQKILASTERAANLTKGLLTFSRKQKNNPKPVNLNEVIKRVESLLVRLIGEDIQLRTIFIDKNCIVMADSNQIEQVLMNLVTNARDAMPDGGSLTIITEVVELDNEFIKIHGYGMVGKYVLVSVSDTGIGMDDETKKKIFEPFFTTKEVGKGTGLGLSIVYGIVKQHQGYINVDSEPGKGSIFKMYIPVIESVVDEVESEMLIIKGGKETILLAEDEKEVRILIKLVLQKAGYKIIEAVDGDDIIRKFIDNKNKIHCLIVDVIMPIKDGKAAYDVIRQIAPDIKALFISGYSEEVINKKDILKEGLHFIPKPILPNELLRKVREVLEV</sequence>
<feature type="domain" description="HAMP" evidence="16">
    <location>
        <begin position="323"/>
        <end position="375"/>
    </location>
</feature>
<dbReference type="CDD" id="cd00130">
    <property type="entry name" value="PAS"/>
    <property type="match status" value="2"/>
</dbReference>
<dbReference type="EC" id="2.7.13.3" evidence="3"/>
<evidence type="ECO:0000259" key="12">
    <source>
        <dbReference type="PROSITE" id="PS50109"/>
    </source>
</evidence>
<dbReference type="SUPFAM" id="SSF55785">
    <property type="entry name" value="PYP-like sensor domain (PAS domain)"/>
    <property type="match status" value="2"/>
</dbReference>
<evidence type="ECO:0000259" key="15">
    <source>
        <dbReference type="PROSITE" id="PS50113"/>
    </source>
</evidence>
<feature type="domain" description="Histidine kinase" evidence="12">
    <location>
        <begin position="649"/>
        <end position="872"/>
    </location>
</feature>
<dbReference type="PROSITE" id="PS50885">
    <property type="entry name" value="HAMP"/>
    <property type="match status" value="1"/>
</dbReference>
<evidence type="ECO:0000313" key="18">
    <source>
        <dbReference type="Proteomes" id="UP000319783"/>
    </source>
</evidence>
<dbReference type="PANTHER" id="PTHR43065:SF46">
    <property type="entry name" value="C4-DICARBOXYLATE TRANSPORT SENSOR PROTEIN DCTB"/>
    <property type="match status" value="1"/>
</dbReference>
<organism evidence="17 18">
    <name type="scientific">Candidatus Jettenia ecosi</name>
    <dbReference type="NCBI Taxonomy" id="2494326"/>
    <lineage>
        <taxon>Bacteria</taxon>
        <taxon>Pseudomonadati</taxon>
        <taxon>Planctomycetota</taxon>
        <taxon>Candidatus Brocadiia</taxon>
        <taxon>Candidatus Brocadiales</taxon>
        <taxon>Candidatus Brocadiaceae</taxon>
        <taxon>Candidatus Jettenia</taxon>
    </lineage>
</organism>
<evidence type="ECO:0000256" key="2">
    <source>
        <dbReference type="ARBA" id="ARBA00004370"/>
    </source>
</evidence>
<dbReference type="SMART" id="SM00304">
    <property type="entry name" value="HAMP"/>
    <property type="match status" value="1"/>
</dbReference>
<dbReference type="Pfam" id="PF00072">
    <property type="entry name" value="Response_reg"/>
    <property type="match status" value="1"/>
</dbReference>
<evidence type="ECO:0000256" key="6">
    <source>
        <dbReference type="ARBA" id="ARBA00022741"/>
    </source>
</evidence>
<comment type="caution">
    <text evidence="17">The sequence shown here is derived from an EMBL/GenBank/DDBJ whole genome shotgun (WGS) entry which is preliminary data.</text>
</comment>
<dbReference type="InterPro" id="IPR013655">
    <property type="entry name" value="PAS_fold_3"/>
</dbReference>
<dbReference type="PANTHER" id="PTHR43065">
    <property type="entry name" value="SENSOR HISTIDINE KINASE"/>
    <property type="match status" value="1"/>
</dbReference>
<dbReference type="Gene3D" id="3.30.565.10">
    <property type="entry name" value="Histidine kinase-like ATPase, C-terminal domain"/>
    <property type="match status" value="1"/>
</dbReference>
<evidence type="ECO:0000256" key="7">
    <source>
        <dbReference type="ARBA" id="ARBA00022777"/>
    </source>
</evidence>
<dbReference type="InterPro" id="IPR001789">
    <property type="entry name" value="Sig_transdc_resp-reg_receiver"/>
</dbReference>
<dbReference type="Pfam" id="PF02518">
    <property type="entry name" value="HATPase_c"/>
    <property type="match status" value="1"/>
</dbReference>
<dbReference type="SMART" id="SM00387">
    <property type="entry name" value="HATPase_c"/>
    <property type="match status" value="1"/>
</dbReference>
<dbReference type="SUPFAM" id="SSF158472">
    <property type="entry name" value="HAMP domain-like"/>
    <property type="match status" value="1"/>
</dbReference>
<keyword evidence="4 10" id="KW-0597">Phosphoprotein</keyword>
<evidence type="ECO:0000313" key="17">
    <source>
        <dbReference type="EMBL" id="TLD40087.1"/>
    </source>
</evidence>
<dbReference type="PROSITE" id="PS50109">
    <property type="entry name" value="HIS_KIN"/>
    <property type="match status" value="1"/>
</dbReference>
<dbReference type="SMART" id="SM00448">
    <property type="entry name" value="REC"/>
    <property type="match status" value="1"/>
</dbReference>
<dbReference type="EMBL" id="SULG01000134">
    <property type="protein sequence ID" value="TLD40087.1"/>
    <property type="molecule type" value="Genomic_DNA"/>
</dbReference>
<evidence type="ECO:0000256" key="9">
    <source>
        <dbReference type="ARBA" id="ARBA00023012"/>
    </source>
</evidence>
<keyword evidence="11" id="KW-0472">Membrane</keyword>
<evidence type="ECO:0000256" key="4">
    <source>
        <dbReference type="ARBA" id="ARBA00022553"/>
    </source>
</evidence>
<feature type="domain" description="PAS" evidence="14">
    <location>
        <begin position="407"/>
        <end position="452"/>
    </location>
</feature>
<dbReference type="InterPro" id="IPR001610">
    <property type="entry name" value="PAC"/>
</dbReference>
<feature type="modified residue" description="4-aspartylphosphate" evidence="10">
    <location>
        <position position="942"/>
    </location>
</feature>
<feature type="domain" description="PAC" evidence="15">
    <location>
        <begin position="577"/>
        <end position="629"/>
    </location>
</feature>
<dbReference type="InterPro" id="IPR036890">
    <property type="entry name" value="HATPase_C_sf"/>
</dbReference>
<dbReference type="PROSITE" id="PS50112">
    <property type="entry name" value="PAS"/>
    <property type="match status" value="2"/>
</dbReference>
<keyword evidence="7" id="KW-0418">Kinase</keyword>
<reference evidence="17 18" key="1">
    <citation type="submission" date="2019-04" db="EMBL/GenBank/DDBJ databases">
        <title>Genome of a novel bacterium Candidatus Jettenia ecosi reconstructed from metagenome of an anammox bioreactor.</title>
        <authorList>
            <person name="Mardanov A.V."/>
            <person name="Beletsky A.V."/>
            <person name="Ravin N.V."/>
            <person name="Botchkova E.A."/>
            <person name="Litti Y.V."/>
            <person name="Nozhevnikova A.N."/>
        </authorList>
    </citation>
    <scope>NUCLEOTIDE SEQUENCE [LARGE SCALE GENOMIC DNA]</scope>
    <source>
        <strain evidence="17">J2</strain>
    </source>
</reference>
<comment type="subcellular location">
    <subcellularLocation>
        <location evidence="2">Membrane</location>
    </subcellularLocation>
</comment>
<keyword evidence="11" id="KW-0812">Transmembrane</keyword>
<dbReference type="InterPro" id="IPR003594">
    <property type="entry name" value="HATPase_dom"/>
</dbReference>
<feature type="domain" description="PAS" evidence="14">
    <location>
        <begin position="504"/>
        <end position="550"/>
    </location>
</feature>
<dbReference type="SMART" id="SM00086">
    <property type="entry name" value="PAC"/>
    <property type="match status" value="2"/>
</dbReference>
<dbReference type="InterPro" id="IPR011006">
    <property type="entry name" value="CheY-like_superfamily"/>
</dbReference>
<dbReference type="NCBIfam" id="TIGR00229">
    <property type="entry name" value="sensory_box"/>
    <property type="match status" value="2"/>
</dbReference>
<proteinExistence type="predicted"/>
<dbReference type="AlphaFoldDB" id="A0A533Q676"/>
<dbReference type="SUPFAM" id="SSF52172">
    <property type="entry name" value="CheY-like"/>
    <property type="match status" value="1"/>
</dbReference>
<comment type="catalytic activity">
    <reaction evidence="1">
        <text>ATP + protein L-histidine = ADP + protein N-phospho-L-histidine.</text>
        <dbReference type="EC" id="2.7.13.3"/>
    </reaction>
</comment>
<feature type="domain" description="Response regulatory" evidence="13">
    <location>
        <begin position="891"/>
        <end position="1007"/>
    </location>
</feature>
<dbReference type="InterPro" id="IPR036097">
    <property type="entry name" value="HisK_dim/P_sf"/>
</dbReference>
<protein>
    <recommendedName>
        <fullName evidence="3">histidine kinase</fullName>
        <ecNumber evidence="3">2.7.13.3</ecNumber>
    </recommendedName>
</protein>
<keyword evidence="5" id="KW-0808">Transferase</keyword>
<dbReference type="SUPFAM" id="SSF55874">
    <property type="entry name" value="ATPase domain of HSP90 chaperone/DNA topoisomerase II/histidine kinase"/>
    <property type="match status" value="1"/>
</dbReference>
<dbReference type="Pfam" id="PF00512">
    <property type="entry name" value="HisKA"/>
    <property type="match status" value="1"/>
</dbReference>
<dbReference type="InterPro" id="IPR004358">
    <property type="entry name" value="Sig_transdc_His_kin-like_C"/>
</dbReference>
<evidence type="ECO:0000256" key="11">
    <source>
        <dbReference type="SAM" id="Phobius"/>
    </source>
</evidence>
<dbReference type="InterPro" id="IPR003660">
    <property type="entry name" value="HAMP_dom"/>
</dbReference>
<dbReference type="SMART" id="SM00388">
    <property type="entry name" value="HisKA"/>
    <property type="match status" value="1"/>
</dbReference>
<dbReference type="PRINTS" id="PR00344">
    <property type="entry name" value="BCTRLSENSOR"/>
</dbReference>
<accession>A0A533Q676</accession>
<feature type="domain" description="PAC" evidence="15">
    <location>
        <begin position="455"/>
        <end position="507"/>
    </location>
</feature>
<evidence type="ECO:0000256" key="1">
    <source>
        <dbReference type="ARBA" id="ARBA00000085"/>
    </source>
</evidence>
<evidence type="ECO:0000259" key="16">
    <source>
        <dbReference type="PROSITE" id="PS50885"/>
    </source>
</evidence>
<dbReference type="InterPro" id="IPR035965">
    <property type="entry name" value="PAS-like_dom_sf"/>
</dbReference>
<dbReference type="GO" id="GO:0000155">
    <property type="term" value="F:phosphorelay sensor kinase activity"/>
    <property type="evidence" value="ECO:0007669"/>
    <property type="project" value="InterPro"/>
</dbReference>
<keyword evidence="6" id="KW-0547">Nucleotide-binding</keyword>
<dbReference type="InterPro" id="IPR000014">
    <property type="entry name" value="PAS"/>
</dbReference>
<dbReference type="Proteomes" id="UP000319783">
    <property type="component" value="Unassembled WGS sequence"/>
</dbReference>
<dbReference type="Gene3D" id="3.40.50.2300">
    <property type="match status" value="1"/>
</dbReference>
<dbReference type="GO" id="GO:0016020">
    <property type="term" value="C:membrane"/>
    <property type="evidence" value="ECO:0007669"/>
    <property type="project" value="UniProtKB-SubCell"/>
</dbReference>
<evidence type="ECO:0000259" key="13">
    <source>
        <dbReference type="PROSITE" id="PS50110"/>
    </source>
</evidence>
<keyword evidence="8" id="KW-0067">ATP-binding</keyword>
<dbReference type="CDD" id="cd06225">
    <property type="entry name" value="HAMP"/>
    <property type="match status" value="1"/>
</dbReference>
<dbReference type="PROSITE" id="PS50110">
    <property type="entry name" value="RESPONSE_REGULATORY"/>
    <property type="match status" value="1"/>
</dbReference>
<evidence type="ECO:0000256" key="3">
    <source>
        <dbReference type="ARBA" id="ARBA00012438"/>
    </source>
</evidence>
<dbReference type="Gene3D" id="2.10.70.100">
    <property type="match status" value="1"/>
</dbReference>
<name>A0A533Q676_9BACT</name>
<dbReference type="GO" id="GO:0005524">
    <property type="term" value="F:ATP binding"/>
    <property type="evidence" value="ECO:0007669"/>
    <property type="project" value="UniProtKB-KW"/>
</dbReference>
<dbReference type="Gene3D" id="3.30.450.20">
    <property type="entry name" value="PAS domain"/>
    <property type="match status" value="3"/>
</dbReference>
<keyword evidence="11" id="KW-1133">Transmembrane helix</keyword>
<dbReference type="Gene3D" id="1.10.8.500">
    <property type="entry name" value="HAMP domain in histidine kinase"/>
    <property type="match status" value="1"/>
</dbReference>
<dbReference type="PROSITE" id="PS50113">
    <property type="entry name" value="PAC"/>
    <property type="match status" value="2"/>
</dbReference>
<dbReference type="InterPro" id="IPR005467">
    <property type="entry name" value="His_kinase_dom"/>
</dbReference>
<feature type="transmembrane region" description="Helical" evidence="11">
    <location>
        <begin position="12"/>
        <end position="31"/>
    </location>
</feature>
<dbReference type="CDD" id="cd00156">
    <property type="entry name" value="REC"/>
    <property type="match status" value="1"/>
</dbReference>
<dbReference type="Pfam" id="PF08447">
    <property type="entry name" value="PAS_3"/>
    <property type="match status" value="1"/>
</dbReference>
<dbReference type="Pfam" id="PF00672">
    <property type="entry name" value="HAMP"/>
    <property type="match status" value="1"/>
</dbReference>
<keyword evidence="9" id="KW-0902">Two-component regulatory system</keyword>
<dbReference type="SUPFAM" id="SSF47384">
    <property type="entry name" value="Homodimeric domain of signal transducing histidine kinase"/>
    <property type="match status" value="1"/>
</dbReference>
<evidence type="ECO:0000256" key="10">
    <source>
        <dbReference type="PROSITE-ProRule" id="PRU00169"/>
    </source>
</evidence>